<protein>
    <submittedName>
        <fullName evidence="1">Uncharacterized protein</fullName>
    </submittedName>
</protein>
<gene>
    <name evidence="1" type="ORF">ACCO45_008682</name>
</gene>
<proteinExistence type="predicted"/>
<evidence type="ECO:0000313" key="1">
    <source>
        <dbReference type="EMBL" id="KAL3958104.1"/>
    </source>
</evidence>
<accession>A0ACC4DQF8</accession>
<evidence type="ECO:0000313" key="2">
    <source>
        <dbReference type="Proteomes" id="UP001638806"/>
    </source>
</evidence>
<dbReference type="Proteomes" id="UP001638806">
    <property type="component" value="Unassembled WGS sequence"/>
</dbReference>
<organism evidence="1 2">
    <name type="scientific">Purpureocillium lilacinum</name>
    <name type="common">Paecilomyces lilacinus</name>
    <dbReference type="NCBI Taxonomy" id="33203"/>
    <lineage>
        <taxon>Eukaryota</taxon>
        <taxon>Fungi</taxon>
        <taxon>Dikarya</taxon>
        <taxon>Ascomycota</taxon>
        <taxon>Pezizomycotina</taxon>
        <taxon>Sordariomycetes</taxon>
        <taxon>Hypocreomycetidae</taxon>
        <taxon>Hypocreales</taxon>
        <taxon>Ophiocordycipitaceae</taxon>
        <taxon>Purpureocillium</taxon>
    </lineage>
</organism>
<sequence length="204" mass="22674">MRPADDVRVWGAGQGRARQEMHQSPTEGSGYAARESGTVTLQGLMDGMASRRRGTRARVSTPIGFKIAAPGLSMIALCELIAPCSNECRVASLRLRRVGPRRRGTLIERGQSWQKIRHRVMQPSRQLSGIHSRVQQAGFGRYVLHWSCALCPPPPASGVTKQEGGARDDHALPKFQQNAPFNTKTDRWGLYCWLQRDLQRGRCG</sequence>
<dbReference type="EMBL" id="JBGNUJ010000007">
    <property type="protein sequence ID" value="KAL3958104.1"/>
    <property type="molecule type" value="Genomic_DNA"/>
</dbReference>
<reference evidence="1" key="1">
    <citation type="submission" date="2024-12" db="EMBL/GenBank/DDBJ databases">
        <title>Comparative genomics and development of molecular markers within Purpureocillium lilacinum and among Purpureocillium species.</title>
        <authorList>
            <person name="Yeh Z.-Y."/>
            <person name="Ni N.-T."/>
            <person name="Lo P.-H."/>
            <person name="Mushyakhwo K."/>
            <person name="Lin C.-F."/>
            <person name="Nai Y.-S."/>
        </authorList>
    </citation>
    <scope>NUCLEOTIDE SEQUENCE</scope>
    <source>
        <strain evidence="1">NCHU-NPUST-175</strain>
    </source>
</reference>
<comment type="caution">
    <text evidence="1">The sequence shown here is derived from an EMBL/GenBank/DDBJ whole genome shotgun (WGS) entry which is preliminary data.</text>
</comment>
<keyword evidence="2" id="KW-1185">Reference proteome</keyword>
<name>A0ACC4DQF8_PURLI</name>